<dbReference type="PROSITE" id="PS51257">
    <property type="entry name" value="PROKAR_LIPOPROTEIN"/>
    <property type="match status" value="1"/>
</dbReference>
<organism evidence="2 3">
    <name type="scientific">Sessilibacter corallicola</name>
    <dbReference type="NCBI Taxonomy" id="2904075"/>
    <lineage>
        <taxon>Bacteria</taxon>
        <taxon>Pseudomonadati</taxon>
        <taxon>Pseudomonadota</taxon>
        <taxon>Gammaproteobacteria</taxon>
        <taxon>Cellvibrionales</taxon>
        <taxon>Cellvibrionaceae</taxon>
        <taxon>Sessilibacter</taxon>
    </lineage>
</organism>
<feature type="signal peptide" evidence="1">
    <location>
        <begin position="1"/>
        <end position="23"/>
    </location>
</feature>
<protein>
    <submittedName>
        <fullName evidence="2">Uncharacterized protein</fullName>
    </submittedName>
</protein>
<comment type="caution">
    <text evidence="2">The sequence shown here is derived from an EMBL/GenBank/DDBJ whole genome shotgun (WGS) entry which is preliminary data.</text>
</comment>
<keyword evidence="3" id="KW-1185">Reference proteome</keyword>
<evidence type="ECO:0000313" key="3">
    <source>
        <dbReference type="Proteomes" id="UP001465153"/>
    </source>
</evidence>
<gene>
    <name evidence="2" type="ORF">NBRC116591_12910</name>
</gene>
<evidence type="ECO:0000313" key="2">
    <source>
        <dbReference type="EMBL" id="GAA6167481.1"/>
    </source>
</evidence>
<reference evidence="2 3" key="1">
    <citation type="submission" date="2024-04" db="EMBL/GenBank/DDBJ databases">
        <title>Draft genome sequence of Sessilibacter corallicola NBRC 116591.</title>
        <authorList>
            <person name="Miyakawa T."/>
            <person name="Kusuya Y."/>
            <person name="Miura T."/>
        </authorList>
    </citation>
    <scope>NUCLEOTIDE SEQUENCE [LARGE SCALE GENOMIC DNA]</scope>
    <source>
        <strain evidence="2 3">KU-00831-HH</strain>
    </source>
</reference>
<dbReference type="RefSeq" id="WP_233088497.1">
    <property type="nucleotide sequence ID" value="NZ_BAABWN010000003.1"/>
</dbReference>
<evidence type="ECO:0000256" key="1">
    <source>
        <dbReference type="SAM" id="SignalP"/>
    </source>
</evidence>
<proteinExistence type="predicted"/>
<name>A0ABQ0A745_9GAMM</name>
<feature type="chain" id="PRO_5047440656" evidence="1">
    <location>
        <begin position="24"/>
        <end position="200"/>
    </location>
</feature>
<sequence length="200" mass="23072">MLRIKIFLVLLTALTIYSCSVNSLETDNSKPENLHKFKDLPDKWINLNSSDWRKELNIANDCDNLSNESELRLKEKISIDKNHFLLTLTCKLGSYQDAYYVYLIDSEKKQIRNVTFEIPQYQNTWDFHSKQLIWGSINKQSNDTQLEIINLSSATGMCGYHGYYAISSILASNLVKLHQAKGDHDCYNGVTVESWPIIKN</sequence>
<dbReference type="Proteomes" id="UP001465153">
    <property type="component" value="Unassembled WGS sequence"/>
</dbReference>
<dbReference type="EMBL" id="BAABWN010000003">
    <property type="protein sequence ID" value="GAA6167481.1"/>
    <property type="molecule type" value="Genomic_DNA"/>
</dbReference>
<keyword evidence="1" id="KW-0732">Signal</keyword>
<accession>A0ABQ0A745</accession>